<evidence type="ECO:0000256" key="1">
    <source>
        <dbReference type="SAM" id="MobiDB-lite"/>
    </source>
</evidence>
<dbReference type="HOGENOM" id="CLU_977167_0_0_1"/>
<dbReference type="AlphaFoldDB" id="R0KDE7"/>
<feature type="region of interest" description="Disordered" evidence="1">
    <location>
        <begin position="1"/>
        <end position="58"/>
    </location>
</feature>
<feature type="compositionally biased region" description="Basic and acidic residues" evidence="1">
    <location>
        <begin position="7"/>
        <end position="22"/>
    </location>
</feature>
<dbReference type="OrthoDB" id="3800972at2759"/>
<feature type="compositionally biased region" description="Basic and acidic residues" evidence="1">
    <location>
        <begin position="49"/>
        <end position="58"/>
    </location>
</feature>
<dbReference type="GeneID" id="19403258"/>
<protein>
    <submittedName>
        <fullName evidence="2">Uncharacterized protein</fullName>
    </submittedName>
</protein>
<dbReference type="Proteomes" id="UP000016935">
    <property type="component" value="Unassembled WGS sequence"/>
</dbReference>
<reference evidence="2 3" key="1">
    <citation type="journal article" date="2012" name="PLoS Pathog.">
        <title>Diverse lifestyles and strategies of plant pathogenesis encoded in the genomes of eighteen Dothideomycetes fungi.</title>
        <authorList>
            <person name="Ohm R.A."/>
            <person name="Feau N."/>
            <person name="Henrissat B."/>
            <person name="Schoch C.L."/>
            <person name="Horwitz B.A."/>
            <person name="Barry K.W."/>
            <person name="Condon B.J."/>
            <person name="Copeland A.C."/>
            <person name="Dhillon B."/>
            <person name="Glaser F."/>
            <person name="Hesse C.N."/>
            <person name="Kosti I."/>
            <person name="LaButti K."/>
            <person name="Lindquist E.A."/>
            <person name="Lucas S."/>
            <person name="Salamov A.A."/>
            <person name="Bradshaw R.E."/>
            <person name="Ciuffetti L."/>
            <person name="Hamelin R.C."/>
            <person name="Kema G.H.J."/>
            <person name="Lawrence C."/>
            <person name="Scott J.A."/>
            <person name="Spatafora J.W."/>
            <person name="Turgeon B.G."/>
            <person name="de Wit P.J.G.M."/>
            <person name="Zhong S."/>
            <person name="Goodwin S.B."/>
            <person name="Grigoriev I.V."/>
        </authorList>
    </citation>
    <scope>NUCLEOTIDE SEQUENCE [LARGE SCALE GENOMIC DNA]</scope>
    <source>
        <strain evidence="3">28A</strain>
    </source>
</reference>
<organism evidence="2 3">
    <name type="scientific">Exserohilum turcicum (strain 28A)</name>
    <name type="common">Northern leaf blight fungus</name>
    <name type="synonym">Setosphaeria turcica</name>
    <dbReference type="NCBI Taxonomy" id="671987"/>
    <lineage>
        <taxon>Eukaryota</taxon>
        <taxon>Fungi</taxon>
        <taxon>Dikarya</taxon>
        <taxon>Ascomycota</taxon>
        <taxon>Pezizomycotina</taxon>
        <taxon>Dothideomycetes</taxon>
        <taxon>Pleosporomycetidae</taxon>
        <taxon>Pleosporales</taxon>
        <taxon>Pleosporineae</taxon>
        <taxon>Pleosporaceae</taxon>
        <taxon>Exserohilum</taxon>
    </lineage>
</organism>
<name>R0KDE7_EXST2</name>
<evidence type="ECO:0000313" key="2">
    <source>
        <dbReference type="EMBL" id="EOA86172.1"/>
    </source>
</evidence>
<evidence type="ECO:0000313" key="3">
    <source>
        <dbReference type="Proteomes" id="UP000016935"/>
    </source>
</evidence>
<reference evidence="2 3" key="2">
    <citation type="journal article" date="2013" name="PLoS Genet.">
        <title>Comparative genome structure, secondary metabolite, and effector coding capacity across Cochliobolus pathogens.</title>
        <authorList>
            <person name="Condon B.J."/>
            <person name="Leng Y."/>
            <person name="Wu D."/>
            <person name="Bushley K.E."/>
            <person name="Ohm R.A."/>
            <person name="Otillar R."/>
            <person name="Martin J."/>
            <person name="Schackwitz W."/>
            <person name="Grimwood J."/>
            <person name="MohdZainudin N."/>
            <person name="Xue C."/>
            <person name="Wang R."/>
            <person name="Manning V.A."/>
            <person name="Dhillon B."/>
            <person name="Tu Z.J."/>
            <person name="Steffenson B.J."/>
            <person name="Salamov A."/>
            <person name="Sun H."/>
            <person name="Lowry S."/>
            <person name="LaButti K."/>
            <person name="Han J."/>
            <person name="Copeland A."/>
            <person name="Lindquist E."/>
            <person name="Barry K."/>
            <person name="Schmutz J."/>
            <person name="Baker S.E."/>
            <person name="Ciuffetti L.M."/>
            <person name="Grigoriev I.V."/>
            <person name="Zhong S."/>
            <person name="Turgeon B.G."/>
        </authorList>
    </citation>
    <scope>NUCLEOTIDE SEQUENCE [LARGE SCALE GENOMIC DNA]</scope>
    <source>
        <strain evidence="3">28A</strain>
    </source>
</reference>
<accession>R0KDE7</accession>
<keyword evidence="3" id="KW-1185">Reference proteome</keyword>
<proteinExistence type="predicted"/>
<gene>
    <name evidence="2" type="ORF">SETTUDRAFT_28568</name>
</gene>
<dbReference type="EMBL" id="KB908604">
    <property type="protein sequence ID" value="EOA86172.1"/>
    <property type="molecule type" value="Genomic_DNA"/>
</dbReference>
<sequence>MSANRSSLEDLPQHTAEDRFLELGDALENLDDTEQDQDEAADEDGEASATKDDDSGLRLMIKDKPRAPYKWTITHQLVWMKEMGRTLPTNFFSWAETPLESVATPINVDLHFVIPEIQDRFNRNGIKGTFQAMFINMQRTLRTPYIVMPRQVRAQIKHAVKVYGKTDAAGPCMTFTTRHYTFACAQEDKIPYPLINCGDGIHPSDFPQGADAGPFTKALIKAQVMAHNEVTVQELDTYLALVGIDRGLEQGYSDQDFYQRHVDSVRKYQQELRVEADTKGYKWET</sequence>
<dbReference type="RefSeq" id="XP_008026088.1">
    <property type="nucleotide sequence ID" value="XM_008027897.1"/>
</dbReference>
<feature type="compositionally biased region" description="Acidic residues" evidence="1">
    <location>
        <begin position="28"/>
        <end position="46"/>
    </location>
</feature>